<dbReference type="InterPro" id="IPR025846">
    <property type="entry name" value="TBL_N"/>
</dbReference>
<evidence type="ECO:0000313" key="10">
    <source>
        <dbReference type="EMBL" id="CAI0395599.1"/>
    </source>
</evidence>
<dbReference type="InterPro" id="IPR029962">
    <property type="entry name" value="TBL"/>
</dbReference>
<accession>A0AAV0IEP1</accession>
<keyword evidence="5 7" id="KW-1133">Transmembrane helix</keyword>
<dbReference type="EMBL" id="CAMGYJ010000003">
    <property type="protein sequence ID" value="CAI0395599.1"/>
    <property type="molecule type" value="Genomic_DNA"/>
</dbReference>
<name>A0AAV0IEP1_9ROSI</name>
<evidence type="ECO:0000256" key="7">
    <source>
        <dbReference type="SAM" id="Phobius"/>
    </source>
</evidence>
<reference evidence="10" key="1">
    <citation type="submission" date="2022-08" db="EMBL/GenBank/DDBJ databases">
        <authorList>
            <person name="Gutierrez-Valencia J."/>
        </authorList>
    </citation>
    <scope>NUCLEOTIDE SEQUENCE</scope>
</reference>
<keyword evidence="3 7" id="KW-0812">Transmembrane</keyword>
<evidence type="ECO:0000256" key="6">
    <source>
        <dbReference type="ARBA" id="ARBA00023136"/>
    </source>
</evidence>
<evidence type="ECO:0000259" key="9">
    <source>
        <dbReference type="Pfam" id="PF14416"/>
    </source>
</evidence>
<keyword evidence="6 7" id="KW-0472">Membrane</keyword>
<dbReference type="Pfam" id="PF14416">
    <property type="entry name" value="PMR5N"/>
    <property type="match status" value="1"/>
</dbReference>
<gene>
    <name evidence="10" type="ORF">LITE_LOCUS8783</name>
</gene>
<keyword evidence="4" id="KW-0735">Signal-anchor</keyword>
<dbReference type="Pfam" id="PF13839">
    <property type="entry name" value="PC-Esterase"/>
    <property type="match status" value="1"/>
</dbReference>
<feature type="domain" description="Trichome birefringence-like C-terminal" evidence="8">
    <location>
        <begin position="93"/>
        <end position="356"/>
    </location>
</feature>
<dbReference type="PANTHER" id="PTHR32285">
    <property type="entry name" value="PROTEIN TRICHOME BIREFRINGENCE-LIKE 9-RELATED"/>
    <property type="match status" value="1"/>
</dbReference>
<sequence length="361" mass="40935">MHLELKMDDAKRISCHFLAIILITLPVFCLAGGAGKNCDIFTGSWVLDQSPYPYLSDYSPTCPFIRPEFDCHKYGRPDRQYLKYKWQPSGCNLPRFNAIGFLKKMQGKQIMLVGDSVTFNHYNSLICLLHAAVPNSNISAADPWRSILNYIFQDYGVTVTIFMSHYLVDIEETKIGRLLKLDSISSGDVWKQADVLVFNTGLWWYVKDDRKGWDFIQDGNNIVKDMDRTTALAKALATWRRWVDSTVEVTKTKLFFEGVFPDHHRGLEWGKPGRRDCSREKVPLAGSRYPGGPPPIAGVVEGALREVKKPIHFLNVTTLSQLRVDGHPASYSVGHGMDCTHWCVAGVPDTWNQILYLFLLA</sequence>
<dbReference type="Proteomes" id="UP001154282">
    <property type="component" value="Unassembled WGS sequence"/>
</dbReference>
<evidence type="ECO:0000256" key="5">
    <source>
        <dbReference type="ARBA" id="ARBA00022989"/>
    </source>
</evidence>
<dbReference type="GO" id="GO:0005794">
    <property type="term" value="C:Golgi apparatus"/>
    <property type="evidence" value="ECO:0007669"/>
    <property type="project" value="TreeGrafter"/>
</dbReference>
<comment type="similarity">
    <text evidence="2">Belongs to the PC-esterase family. TBL subfamily.</text>
</comment>
<dbReference type="InterPro" id="IPR026057">
    <property type="entry name" value="TBL_C"/>
</dbReference>
<dbReference type="GO" id="GO:0016413">
    <property type="term" value="F:O-acetyltransferase activity"/>
    <property type="evidence" value="ECO:0007669"/>
    <property type="project" value="InterPro"/>
</dbReference>
<feature type="domain" description="Trichome birefringence-like N-terminal" evidence="9">
    <location>
        <begin position="36"/>
        <end position="92"/>
    </location>
</feature>
<dbReference type="PANTHER" id="PTHR32285:SF36">
    <property type="entry name" value="PROTEIN TRICHOME BIREFRINGENCE-LIKE 38"/>
    <property type="match status" value="1"/>
</dbReference>
<evidence type="ECO:0000256" key="2">
    <source>
        <dbReference type="ARBA" id="ARBA00007727"/>
    </source>
</evidence>
<comment type="caution">
    <text evidence="10">The sequence shown here is derived from an EMBL/GenBank/DDBJ whole genome shotgun (WGS) entry which is preliminary data.</text>
</comment>
<evidence type="ECO:0000313" key="11">
    <source>
        <dbReference type="Proteomes" id="UP001154282"/>
    </source>
</evidence>
<organism evidence="10 11">
    <name type="scientific">Linum tenue</name>
    <dbReference type="NCBI Taxonomy" id="586396"/>
    <lineage>
        <taxon>Eukaryota</taxon>
        <taxon>Viridiplantae</taxon>
        <taxon>Streptophyta</taxon>
        <taxon>Embryophyta</taxon>
        <taxon>Tracheophyta</taxon>
        <taxon>Spermatophyta</taxon>
        <taxon>Magnoliopsida</taxon>
        <taxon>eudicotyledons</taxon>
        <taxon>Gunneridae</taxon>
        <taxon>Pentapetalae</taxon>
        <taxon>rosids</taxon>
        <taxon>fabids</taxon>
        <taxon>Malpighiales</taxon>
        <taxon>Linaceae</taxon>
        <taxon>Linum</taxon>
    </lineage>
</organism>
<keyword evidence="11" id="KW-1185">Reference proteome</keyword>
<proteinExistence type="inferred from homology"/>
<protein>
    <recommendedName>
        <fullName evidence="12">Trichome birefringence-like N-terminal domain-containing protein</fullName>
    </recommendedName>
</protein>
<evidence type="ECO:0000256" key="4">
    <source>
        <dbReference type="ARBA" id="ARBA00022968"/>
    </source>
</evidence>
<feature type="transmembrane region" description="Helical" evidence="7">
    <location>
        <begin position="12"/>
        <end position="34"/>
    </location>
</feature>
<dbReference type="AlphaFoldDB" id="A0AAV0IEP1"/>
<dbReference type="GO" id="GO:0016020">
    <property type="term" value="C:membrane"/>
    <property type="evidence" value="ECO:0007669"/>
    <property type="project" value="UniProtKB-SubCell"/>
</dbReference>
<evidence type="ECO:0000256" key="3">
    <source>
        <dbReference type="ARBA" id="ARBA00022692"/>
    </source>
</evidence>
<evidence type="ECO:0000259" key="8">
    <source>
        <dbReference type="Pfam" id="PF13839"/>
    </source>
</evidence>
<comment type="subcellular location">
    <subcellularLocation>
        <location evidence="1">Membrane</location>
        <topology evidence="1">Single-pass membrane protein</topology>
    </subcellularLocation>
</comment>
<evidence type="ECO:0008006" key="12">
    <source>
        <dbReference type="Google" id="ProtNLM"/>
    </source>
</evidence>
<evidence type="ECO:0000256" key="1">
    <source>
        <dbReference type="ARBA" id="ARBA00004167"/>
    </source>
</evidence>